<evidence type="ECO:0000259" key="5">
    <source>
        <dbReference type="PROSITE" id="PS51842"/>
    </source>
</evidence>
<dbReference type="PANTHER" id="PTHR23239">
    <property type="entry name" value="INTERMEDIATE FILAMENT"/>
    <property type="match status" value="1"/>
</dbReference>
<evidence type="ECO:0000313" key="6">
    <source>
        <dbReference type="EMBL" id="CAH2330883.1"/>
    </source>
</evidence>
<keyword evidence="7" id="KW-1185">Reference proteome</keyword>
<evidence type="ECO:0000256" key="4">
    <source>
        <dbReference type="SAM" id="MobiDB-lite"/>
    </source>
</evidence>
<evidence type="ECO:0000256" key="2">
    <source>
        <dbReference type="ARBA" id="ARBA00023054"/>
    </source>
</evidence>
<dbReference type="GO" id="GO:0045109">
    <property type="term" value="P:intermediate filament organization"/>
    <property type="evidence" value="ECO:0007669"/>
    <property type="project" value="TreeGrafter"/>
</dbReference>
<dbReference type="Proteomes" id="UP001295444">
    <property type="component" value="Unassembled WGS sequence"/>
</dbReference>
<sequence length="197" mass="20591">MSSYSIRQTSSSSGTKGGLGLGGYGGGSSRLSVGGYRTPSIHGGSGGKNVSISTARVVSSGIGSGLCGGFSGGFGGGSYESSFGGAYGSGYGFGGGAGGDGLLSGGEKETMQNLNDRLASYLDKVRSLEKANSLLEIQIREWYEKQKPSVSNDYSNYYKIIEDLRNKVANISLLPVNTSVYRYFLIFLSSSPKYLNR</sequence>
<dbReference type="InterPro" id="IPR039008">
    <property type="entry name" value="IF_rod_dom"/>
</dbReference>
<evidence type="ECO:0000256" key="1">
    <source>
        <dbReference type="ARBA" id="ARBA00022754"/>
    </source>
</evidence>
<dbReference type="SUPFAM" id="SSF64593">
    <property type="entry name" value="Intermediate filament protein, coiled coil region"/>
    <property type="match status" value="1"/>
</dbReference>
<reference evidence="6" key="1">
    <citation type="submission" date="2022-03" db="EMBL/GenBank/DDBJ databases">
        <authorList>
            <person name="Alioto T."/>
            <person name="Alioto T."/>
            <person name="Gomez Garrido J."/>
        </authorList>
    </citation>
    <scope>NUCLEOTIDE SEQUENCE</scope>
</reference>
<feature type="compositionally biased region" description="Low complexity" evidence="4">
    <location>
        <begin position="1"/>
        <end position="14"/>
    </location>
</feature>
<dbReference type="GO" id="GO:0030855">
    <property type="term" value="P:epithelial cell differentiation"/>
    <property type="evidence" value="ECO:0007669"/>
    <property type="project" value="TreeGrafter"/>
</dbReference>
<dbReference type="AlphaFoldDB" id="A0AAD1TNQ7"/>
<accession>A0AAD1TNQ7</accession>
<dbReference type="PROSITE" id="PS51842">
    <property type="entry name" value="IF_ROD_2"/>
    <property type="match status" value="1"/>
</dbReference>
<dbReference type="Pfam" id="PF00038">
    <property type="entry name" value="Filament"/>
    <property type="match status" value="1"/>
</dbReference>
<protein>
    <submittedName>
        <fullName evidence="6">Keratin, type I cytoskeletal 15-like</fullName>
    </submittedName>
</protein>
<comment type="caution">
    <text evidence="6">The sequence shown here is derived from an EMBL/GenBank/DDBJ whole genome shotgun (WGS) entry which is preliminary data.</text>
</comment>
<dbReference type="InterPro" id="IPR002957">
    <property type="entry name" value="Keratin_I"/>
</dbReference>
<dbReference type="GO" id="GO:0005882">
    <property type="term" value="C:intermediate filament"/>
    <property type="evidence" value="ECO:0007669"/>
    <property type="project" value="UniProtKB-KW"/>
</dbReference>
<feature type="domain" description="IF rod" evidence="5">
    <location>
        <begin position="107"/>
        <end position="197"/>
    </location>
</feature>
<feature type="coiled-coil region" evidence="3">
    <location>
        <begin position="111"/>
        <end position="145"/>
    </location>
</feature>
<evidence type="ECO:0000313" key="7">
    <source>
        <dbReference type="Proteomes" id="UP001295444"/>
    </source>
</evidence>
<dbReference type="GO" id="GO:0005198">
    <property type="term" value="F:structural molecule activity"/>
    <property type="evidence" value="ECO:0007669"/>
    <property type="project" value="InterPro"/>
</dbReference>
<name>A0AAD1TNQ7_PELCU</name>
<feature type="region of interest" description="Disordered" evidence="4">
    <location>
        <begin position="1"/>
        <end position="21"/>
    </location>
</feature>
<dbReference type="PANTHER" id="PTHR23239:SF180">
    <property type="entry name" value="KERATIN, TYPE I CYTOSKELETAL 17"/>
    <property type="match status" value="1"/>
</dbReference>
<keyword evidence="1" id="KW-0403">Intermediate filament</keyword>
<keyword evidence="2 3" id="KW-0175">Coiled coil</keyword>
<evidence type="ECO:0000256" key="3">
    <source>
        <dbReference type="SAM" id="Coils"/>
    </source>
</evidence>
<gene>
    <name evidence="6" type="ORF">PECUL_23A028487</name>
</gene>
<dbReference type="EMBL" id="CAKOES020001632">
    <property type="protein sequence ID" value="CAH2330883.1"/>
    <property type="molecule type" value="Genomic_DNA"/>
</dbReference>
<organism evidence="6 7">
    <name type="scientific">Pelobates cultripes</name>
    <name type="common">Western spadefoot toad</name>
    <dbReference type="NCBI Taxonomy" id="61616"/>
    <lineage>
        <taxon>Eukaryota</taxon>
        <taxon>Metazoa</taxon>
        <taxon>Chordata</taxon>
        <taxon>Craniata</taxon>
        <taxon>Vertebrata</taxon>
        <taxon>Euteleostomi</taxon>
        <taxon>Amphibia</taxon>
        <taxon>Batrachia</taxon>
        <taxon>Anura</taxon>
        <taxon>Pelobatoidea</taxon>
        <taxon>Pelobatidae</taxon>
        <taxon>Pelobates</taxon>
    </lineage>
</organism>
<proteinExistence type="predicted"/>